<dbReference type="EMBL" id="JPKZ01022847">
    <property type="protein sequence ID" value="KHN70919.1"/>
    <property type="molecule type" value="Genomic_DNA"/>
</dbReference>
<keyword evidence="3" id="KW-0677">Repeat</keyword>
<gene>
    <name evidence="13" type="primary">ZSCAN31</name>
    <name evidence="13" type="ORF">Tcan_12041</name>
</gene>
<dbReference type="FunFam" id="3.30.160.60:FF:002484">
    <property type="entry name" value="Protein CBR-LSY-2"/>
    <property type="match status" value="1"/>
</dbReference>
<dbReference type="SUPFAM" id="SSF57667">
    <property type="entry name" value="beta-beta-alpha zinc fingers"/>
    <property type="match status" value="1"/>
</dbReference>
<evidence type="ECO:0000256" key="3">
    <source>
        <dbReference type="ARBA" id="ARBA00022737"/>
    </source>
</evidence>
<dbReference type="FunFam" id="3.30.160.60:FF:000325">
    <property type="entry name" value="ZFP90 zinc finger protein"/>
    <property type="match status" value="1"/>
</dbReference>
<dbReference type="PANTHER" id="PTHR24379">
    <property type="entry name" value="KRAB AND ZINC FINGER DOMAIN-CONTAINING"/>
    <property type="match status" value="1"/>
</dbReference>
<protein>
    <submittedName>
        <fullName evidence="13">Zinc finger and SCAN domain-containing protein 31</fullName>
    </submittedName>
</protein>
<dbReference type="Pfam" id="PF12874">
    <property type="entry name" value="zf-met"/>
    <property type="match status" value="1"/>
</dbReference>
<feature type="domain" description="C2H2-type" evidence="12">
    <location>
        <begin position="110"/>
        <end position="138"/>
    </location>
</feature>
<feature type="domain" description="C2H2-type" evidence="12">
    <location>
        <begin position="54"/>
        <end position="82"/>
    </location>
</feature>
<evidence type="ECO:0000313" key="14">
    <source>
        <dbReference type="Proteomes" id="UP000031036"/>
    </source>
</evidence>
<dbReference type="GO" id="GO:0008270">
    <property type="term" value="F:zinc ion binding"/>
    <property type="evidence" value="ECO:0007669"/>
    <property type="project" value="UniProtKB-KW"/>
</dbReference>
<name>A0A0B2UNR7_TOXCA</name>
<dbReference type="PANTHER" id="PTHR24379:SF121">
    <property type="entry name" value="C2H2-TYPE DOMAIN-CONTAINING PROTEIN"/>
    <property type="match status" value="1"/>
</dbReference>
<dbReference type="InterPro" id="IPR036236">
    <property type="entry name" value="Znf_C2H2_sf"/>
</dbReference>
<feature type="region of interest" description="Disordered" evidence="11">
    <location>
        <begin position="1"/>
        <end position="31"/>
    </location>
</feature>
<dbReference type="STRING" id="6265.A0A0B2UNR7"/>
<evidence type="ECO:0000256" key="4">
    <source>
        <dbReference type="ARBA" id="ARBA00022771"/>
    </source>
</evidence>
<evidence type="ECO:0000256" key="9">
    <source>
        <dbReference type="ARBA" id="ARBA00023242"/>
    </source>
</evidence>
<dbReference type="GO" id="GO:0016607">
    <property type="term" value="C:nuclear speck"/>
    <property type="evidence" value="ECO:0007669"/>
    <property type="project" value="UniProtKB-SubCell"/>
</dbReference>
<evidence type="ECO:0000256" key="2">
    <source>
        <dbReference type="ARBA" id="ARBA00022723"/>
    </source>
</evidence>
<reference evidence="13 14" key="1">
    <citation type="submission" date="2014-11" db="EMBL/GenBank/DDBJ databases">
        <title>Genetic blueprint of the zoonotic pathogen Toxocara canis.</title>
        <authorList>
            <person name="Zhu X.-Q."/>
            <person name="Korhonen P.K."/>
            <person name="Cai H."/>
            <person name="Young N.D."/>
            <person name="Nejsum P."/>
            <person name="von Samson-Himmelstjerna G."/>
            <person name="Boag P.R."/>
            <person name="Tan P."/>
            <person name="Li Q."/>
            <person name="Min J."/>
            <person name="Yang Y."/>
            <person name="Wang X."/>
            <person name="Fang X."/>
            <person name="Hall R.S."/>
            <person name="Hofmann A."/>
            <person name="Sternberg P.W."/>
            <person name="Jex A.R."/>
            <person name="Gasser R.B."/>
        </authorList>
    </citation>
    <scope>NUCLEOTIDE SEQUENCE [LARGE SCALE GENOMIC DNA]</scope>
    <source>
        <strain evidence="13">PN_DK_2014</strain>
    </source>
</reference>
<evidence type="ECO:0000256" key="8">
    <source>
        <dbReference type="ARBA" id="ARBA00023163"/>
    </source>
</evidence>
<accession>A0A0B2UNR7</accession>
<keyword evidence="2" id="KW-0479">Metal-binding</keyword>
<organism evidence="13 14">
    <name type="scientific">Toxocara canis</name>
    <name type="common">Canine roundworm</name>
    <dbReference type="NCBI Taxonomy" id="6265"/>
    <lineage>
        <taxon>Eukaryota</taxon>
        <taxon>Metazoa</taxon>
        <taxon>Ecdysozoa</taxon>
        <taxon>Nematoda</taxon>
        <taxon>Chromadorea</taxon>
        <taxon>Rhabditida</taxon>
        <taxon>Spirurina</taxon>
        <taxon>Ascaridomorpha</taxon>
        <taxon>Ascaridoidea</taxon>
        <taxon>Toxocaridae</taxon>
        <taxon>Toxocara</taxon>
    </lineage>
</organism>
<evidence type="ECO:0000313" key="13">
    <source>
        <dbReference type="EMBL" id="KHN70919.1"/>
    </source>
</evidence>
<evidence type="ECO:0000256" key="5">
    <source>
        <dbReference type="ARBA" id="ARBA00022833"/>
    </source>
</evidence>
<evidence type="ECO:0000256" key="6">
    <source>
        <dbReference type="ARBA" id="ARBA00023015"/>
    </source>
</evidence>
<comment type="caution">
    <text evidence="13">The sequence shown here is derived from an EMBL/GenBank/DDBJ whole genome shotgun (WGS) entry which is preliminary data.</text>
</comment>
<evidence type="ECO:0000256" key="1">
    <source>
        <dbReference type="ARBA" id="ARBA00004324"/>
    </source>
</evidence>
<dbReference type="InterPro" id="IPR013087">
    <property type="entry name" value="Znf_C2H2_type"/>
</dbReference>
<feature type="domain" description="C2H2-type" evidence="12">
    <location>
        <begin position="82"/>
        <end position="109"/>
    </location>
</feature>
<keyword evidence="5" id="KW-0862">Zinc</keyword>
<evidence type="ECO:0000259" key="12">
    <source>
        <dbReference type="PROSITE" id="PS50157"/>
    </source>
</evidence>
<dbReference type="Pfam" id="PF00096">
    <property type="entry name" value="zf-C2H2"/>
    <property type="match status" value="2"/>
</dbReference>
<dbReference type="Gene3D" id="3.30.160.60">
    <property type="entry name" value="Classic Zinc Finger"/>
    <property type="match status" value="2"/>
</dbReference>
<dbReference type="Proteomes" id="UP000031036">
    <property type="component" value="Unassembled WGS sequence"/>
</dbReference>
<dbReference type="OrthoDB" id="654211at2759"/>
<keyword evidence="8" id="KW-0804">Transcription</keyword>
<keyword evidence="9" id="KW-0539">Nucleus</keyword>
<comment type="subcellular location">
    <subcellularLocation>
        <location evidence="1">Nucleus speckle</location>
    </subcellularLocation>
</comment>
<evidence type="ECO:0000256" key="7">
    <source>
        <dbReference type="ARBA" id="ARBA00023125"/>
    </source>
</evidence>
<evidence type="ECO:0000256" key="11">
    <source>
        <dbReference type="SAM" id="MobiDB-lite"/>
    </source>
</evidence>
<evidence type="ECO:0000256" key="10">
    <source>
        <dbReference type="PROSITE-ProRule" id="PRU00042"/>
    </source>
</evidence>
<keyword evidence="6" id="KW-0805">Transcription regulation</keyword>
<dbReference type="SMART" id="SM00355">
    <property type="entry name" value="ZnF_C2H2"/>
    <property type="match status" value="3"/>
</dbReference>
<dbReference type="GO" id="GO:0003677">
    <property type="term" value="F:DNA binding"/>
    <property type="evidence" value="ECO:0007669"/>
    <property type="project" value="UniProtKB-KW"/>
</dbReference>
<dbReference type="PROSITE" id="PS50157">
    <property type="entry name" value="ZINC_FINGER_C2H2_2"/>
    <property type="match status" value="3"/>
</dbReference>
<keyword evidence="14" id="KW-1185">Reference proteome</keyword>
<keyword evidence="7" id="KW-0238">DNA-binding</keyword>
<keyword evidence="4 10" id="KW-0863">Zinc-finger</keyword>
<dbReference type="PROSITE" id="PS00028">
    <property type="entry name" value="ZINC_FINGER_C2H2_1"/>
    <property type="match status" value="1"/>
</dbReference>
<proteinExistence type="predicted"/>
<sequence length="295" mass="32382">MSGGTPELLIRTTPGGGGGQHTASTVEGGGGEKLRNTLPTSLIQVAASAAQLDNNCNLCAKSFPSQKLLQQHQHMFHTEKAFICEICGKAFRFRSNLAEHRSVHTALKPYVCKFCGKSSRLKGNLTKHILKHHKKEQDAYIGKDDIIIKKGKKSVKDPAAVDFLEKSMIVLTASPSENPLNLLQSKDELLDDENEKNRSFLMSLGLDTGSMDLRSNSPEEDSSIHALTPVNSIRNQYAPPAASSSRACLPLRPIEIQRALQRPLYEKHTNRAAAVSDLKVMKSPYSLHLVYVNAD</sequence>
<dbReference type="AlphaFoldDB" id="A0A0B2UNR7"/>